<gene>
    <name evidence="2" type="ORF">A4X13_0g166</name>
</gene>
<reference evidence="2" key="1">
    <citation type="submission" date="2016-04" db="EMBL/GenBank/DDBJ databases">
        <authorList>
            <person name="Nguyen H.D."/>
            <person name="Samba Siva P."/>
            <person name="Cullis J."/>
            <person name="Levesque C.A."/>
            <person name="Hambleton S."/>
        </authorList>
    </citation>
    <scope>NUCLEOTIDE SEQUENCE</scope>
    <source>
        <strain evidence="2">DAOMC 236416</strain>
    </source>
</reference>
<feature type="compositionally biased region" description="Low complexity" evidence="1">
    <location>
        <begin position="8"/>
        <end position="22"/>
    </location>
</feature>
<proteinExistence type="predicted"/>
<reference evidence="2" key="2">
    <citation type="journal article" date="2019" name="IMA Fungus">
        <title>Genome sequencing and comparison of five Tilletia species to identify candidate genes for the detection of regulated species infecting wheat.</title>
        <authorList>
            <person name="Nguyen H.D.T."/>
            <person name="Sultana T."/>
            <person name="Kesanakurti P."/>
            <person name="Hambleton S."/>
        </authorList>
    </citation>
    <scope>NUCLEOTIDE SEQUENCE</scope>
    <source>
        <strain evidence="2">DAOMC 236416</strain>
    </source>
</reference>
<evidence type="ECO:0000313" key="3">
    <source>
        <dbReference type="Proteomes" id="UP000077521"/>
    </source>
</evidence>
<feature type="compositionally biased region" description="Gly residues" evidence="1">
    <location>
        <begin position="209"/>
        <end position="237"/>
    </location>
</feature>
<feature type="region of interest" description="Disordered" evidence="1">
    <location>
        <begin position="1"/>
        <end position="106"/>
    </location>
</feature>
<keyword evidence="3" id="KW-1185">Reference proteome</keyword>
<dbReference type="AlphaFoldDB" id="A0A177TUH0"/>
<name>A0A177TUH0_9BASI</name>
<protein>
    <submittedName>
        <fullName evidence="2">Uncharacterized protein</fullName>
    </submittedName>
</protein>
<dbReference type="Proteomes" id="UP000077521">
    <property type="component" value="Unassembled WGS sequence"/>
</dbReference>
<sequence>MSAEEVKASASEEAAAAATTAAPNLTLKESDAPLPASLDSGKVGADTSTGDDAGAHTTPEAAADAADAKAGAGRAAARGGRGGGPGQYLNRERFKTGGPQRAPLTEDELTARLERARLQNAAILARREQVEADKNQYEQLTAQEREERAAHARKKLAEKKAQVEQEEERAKVRARKLEKQDSRSWDSEKQDEQLWQSNYRQYAPDARGGSPGGPTRGGGGGGTRGVGRGGGRGGRGGSAASAPSRDPKKQGEVNVNDAAEFPALGGGGSSRKATKEIAE</sequence>
<evidence type="ECO:0000256" key="1">
    <source>
        <dbReference type="SAM" id="MobiDB-lite"/>
    </source>
</evidence>
<feature type="region of interest" description="Disordered" evidence="1">
    <location>
        <begin position="131"/>
        <end position="279"/>
    </location>
</feature>
<feature type="compositionally biased region" description="Low complexity" evidence="1">
    <location>
        <begin position="55"/>
        <end position="78"/>
    </location>
</feature>
<dbReference type="EMBL" id="LWDF02000005">
    <property type="protein sequence ID" value="KAE8260720.1"/>
    <property type="molecule type" value="Genomic_DNA"/>
</dbReference>
<accession>A0A177TUH0</accession>
<organism evidence="2 3">
    <name type="scientific">Tilletia indica</name>
    <dbReference type="NCBI Taxonomy" id="43049"/>
    <lineage>
        <taxon>Eukaryota</taxon>
        <taxon>Fungi</taxon>
        <taxon>Dikarya</taxon>
        <taxon>Basidiomycota</taxon>
        <taxon>Ustilaginomycotina</taxon>
        <taxon>Exobasidiomycetes</taxon>
        <taxon>Tilletiales</taxon>
        <taxon>Tilletiaceae</taxon>
        <taxon>Tilletia</taxon>
    </lineage>
</organism>
<evidence type="ECO:0000313" key="2">
    <source>
        <dbReference type="EMBL" id="KAE8260720.1"/>
    </source>
</evidence>
<feature type="compositionally biased region" description="Basic and acidic residues" evidence="1">
    <location>
        <begin position="158"/>
        <end position="192"/>
    </location>
</feature>
<comment type="caution">
    <text evidence="2">The sequence shown here is derived from an EMBL/GenBank/DDBJ whole genome shotgun (WGS) entry which is preliminary data.</text>
</comment>